<feature type="domain" description="YdbS-like PH" evidence="2">
    <location>
        <begin position="68"/>
        <end position="142"/>
    </location>
</feature>
<keyword evidence="1" id="KW-0472">Membrane</keyword>
<gene>
    <name evidence="3" type="ORF">JEODO184_00493</name>
</gene>
<protein>
    <submittedName>
        <fullName evidence="3">Bacterial membrane flanked domain protein</fullName>
    </submittedName>
</protein>
<accession>A0A6V7R8I8</accession>
<feature type="transmembrane region" description="Helical" evidence="1">
    <location>
        <begin position="42"/>
        <end position="63"/>
    </location>
</feature>
<evidence type="ECO:0000259" key="2">
    <source>
        <dbReference type="Pfam" id="PF03703"/>
    </source>
</evidence>
<organism evidence="3 4">
    <name type="scientific">Jeotgalicoccus meleagridis</name>
    <dbReference type="NCBI Taxonomy" id="2759181"/>
    <lineage>
        <taxon>Bacteria</taxon>
        <taxon>Bacillati</taxon>
        <taxon>Bacillota</taxon>
        <taxon>Bacilli</taxon>
        <taxon>Bacillales</taxon>
        <taxon>Staphylococcaceae</taxon>
        <taxon>Jeotgalicoccus</taxon>
    </lineage>
</organism>
<keyword evidence="1" id="KW-0812">Transmembrane</keyword>
<dbReference type="Proteomes" id="UP000589351">
    <property type="component" value="Unassembled WGS sequence"/>
</dbReference>
<evidence type="ECO:0000256" key="1">
    <source>
        <dbReference type="SAM" id="Phobius"/>
    </source>
</evidence>
<keyword evidence="4" id="KW-1185">Reference proteome</keyword>
<dbReference type="InterPro" id="IPR005182">
    <property type="entry name" value="YdbS-like_PH"/>
</dbReference>
<feature type="transmembrane region" description="Helical" evidence="1">
    <location>
        <begin position="12"/>
        <end position="36"/>
    </location>
</feature>
<name>A0A6V7R8I8_9STAP</name>
<dbReference type="EMBL" id="CAJEWD010000004">
    <property type="protein sequence ID" value="CAD2073596.1"/>
    <property type="molecule type" value="Genomic_DNA"/>
</dbReference>
<keyword evidence="1" id="KW-1133">Transmembrane helix</keyword>
<dbReference type="PANTHER" id="PTHR34473:SF2">
    <property type="entry name" value="UPF0699 TRANSMEMBRANE PROTEIN YDBT"/>
    <property type="match status" value="1"/>
</dbReference>
<reference evidence="3 4" key="1">
    <citation type="submission" date="2020-07" db="EMBL/GenBank/DDBJ databases">
        <authorList>
            <person name="Criscuolo A."/>
        </authorList>
    </citation>
    <scope>NUCLEOTIDE SEQUENCE [LARGE SCALE GENOMIC DNA]</scope>
    <source>
        <strain evidence="3">CIP111649</strain>
    </source>
</reference>
<evidence type="ECO:0000313" key="3">
    <source>
        <dbReference type="EMBL" id="CAD2073596.1"/>
    </source>
</evidence>
<sequence length="161" mass="18823">MTRISPRAIKLWRIRALINSGIWLVISLALGIGAIFIDFIPWWSLLIPLAVVFYILLVSVWIMPKLRYKYFTYEVLKDEIRIHSGIWFKHEDAVPLFRVQNIDTTVGPIMKKMDLKGISLQTSAERLYIPELETPKADQLRQDIRELINYNVNKQNQGDII</sequence>
<comment type="caution">
    <text evidence="3">The sequence shown here is derived from an EMBL/GenBank/DDBJ whole genome shotgun (WGS) entry which is preliminary data.</text>
</comment>
<dbReference type="RefSeq" id="WP_185125045.1">
    <property type="nucleotide sequence ID" value="NZ_CAJEWD010000004.1"/>
</dbReference>
<dbReference type="Pfam" id="PF03703">
    <property type="entry name" value="bPH_2"/>
    <property type="match status" value="1"/>
</dbReference>
<proteinExistence type="predicted"/>
<dbReference type="PANTHER" id="PTHR34473">
    <property type="entry name" value="UPF0699 TRANSMEMBRANE PROTEIN YDBS"/>
    <property type="match status" value="1"/>
</dbReference>
<dbReference type="AlphaFoldDB" id="A0A6V7R8I8"/>
<evidence type="ECO:0000313" key="4">
    <source>
        <dbReference type="Proteomes" id="UP000589351"/>
    </source>
</evidence>